<accession>A0A7J6AM64</accession>
<dbReference type="AlphaFoldDB" id="A0A7J6AM64"/>
<reference evidence="2 3" key="1">
    <citation type="submission" date="2020-02" db="EMBL/GenBank/DDBJ databases">
        <title>A chromosome-scale genome assembly of the black bullhead catfish (Ameiurus melas).</title>
        <authorList>
            <person name="Wen M."/>
            <person name="Zham M."/>
            <person name="Cabau C."/>
            <person name="Klopp C."/>
            <person name="Donnadieu C."/>
            <person name="Roques C."/>
            <person name="Bouchez O."/>
            <person name="Lampietro C."/>
            <person name="Jouanno E."/>
            <person name="Herpin A."/>
            <person name="Louis A."/>
            <person name="Berthelot C."/>
            <person name="Parey E."/>
            <person name="Roest-Crollius H."/>
            <person name="Braasch I."/>
            <person name="Postlethwait J."/>
            <person name="Robinson-Rechavi M."/>
            <person name="Echchiki A."/>
            <person name="Begum T."/>
            <person name="Montfort J."/>
            <person name="Schartl M."/>
            <person name="Bobe J."/>
            <person name="Guiguen Y."/>
        </authorList>
    </citation>
    <scope>NUCLEOTIDE SEQUENCE [LARGE SCALE GENOMIC DNA]</scope>
    <source>
        <strain evidence="2">M_S1</strain>
        <tissue evidence="2">Blood</tissue>
    </source>
</reference>
<comment type="caution">
    <text evidence="2">The sequence shown here is derived from an EMBL/GenBank/DDBJ whole genome shotgun (WGS) entry which is preliminary data.</text>
</comment>
<dbReference type="EMBL" id="JAAGNN010000010">
    <property type="protein sequence ID" value="KAF4083666.1"/>
    <property type="molecule type" value="Genomic_DNA"/>
</dbReference>
<evidence type="ECO:0000313" key="3">
    <source>
        <dbReference type="Proteomes" id="UP000593565"/>
    </source>
</evidence>
<sequence length="110" mass="12463">MWWGLFNETWATYSIKTLIAVPESSRCSKVLEPRGYTAVGAAVVLIFFYLEPKHANLTSENGPTSSKRSPSPGGPGRRPWREIYVEESGEAFLCRERSCGFCSWRAWCPR</sequence>
<name>A0A7J6AM64_AMEME</name>
<feature type="region of interest" description="Disordered" evidence="1">
    <location>
        <begin position="56"/>
        <end position="79"/>
    </location>
</feature>
<keyword evidence="3" id="KW-1185">Reference proteome</keyword>
<organism evidence="2 3">
    <name type="scientific">Ameiurus melas</name>
    <name type="common">Black bullhead</name>
    <name type="synonym">Silurus melas</name>
    <dbReference type="NCBI Taxonomy" id="219545"/>
    <lineage>
        <taxon>Eukaryota</taxon>
        <taxon>Metazoa</taxon>
        <taxon>Chordata</taxon>
        <taxon>Craniata</taxon>
        <taxon>Vertebrata</taxon>
        <taxon>Euteleostomi</taxon>
        <taxon>Actinopterygii</taxon>
        <taxon>Neopterygii</taxon>
        <taxon>Teleostei</taxon>
        <taxon>Ostariophysi</taxon>
        <taxon>Siluriformes</taxon>
        <taxon>Ictaluridae</taxon>
        <taxon>Ameiurus</taxon>
    </lineage>
</organism>
<evidence type="ECO:0000313" key="2">
    <source>
        <dbReference type="EMBL" id="KAF4083666.1"/>
    </source>
</evidence>
<gene>
    <name evidence="2" type="ORF">AMELA_G00119350</name>
</gene>
<dbReference type="Proteomes" id="UP000593565">
    <property type="component" value="Unassembled WGS sequence"/>
</dbReference>
<proteinExistence type="predicted"/>
<protein>
    <submittedName>
        <fullName evidence="2">Uncharacterized protein</fullName>
    </submittedName>
</protein>
<feature type="compositionally biased region" description="Low complexity" evidence="1">
    <location>
        <begin position="62"/>
        <end position="71"/>
    </location>
</feature>
<evidence type="ECO:0000256" key="1">
    <source>
        <dbReference type="SAM" id="MobiDB-lite"/>
    </source>
</evidence>